<gene>
    <name evidence="2" type="ORF">PGLA1383_LOCUS10934</name>
</gene>
<dbReference type="EMBL" id="CAJNNV010005578">
    <property type="protein sequence ID" value="CAE8592278.1"/>
    <property type="molecule type" value="Genomic_DNA"/>
</dbReference>
<proteinExistence type="predicted"/>
<evidence type="ECO:0000313" key="2">
    <source>
        <dbReference type="EMBL" id="CAE8592278.1"/>
    </source>
</evidence>
<feature type="compositionally biased region" description="Polar residues" evidence="1">
    <location>
        <begin position="249"/>
        <end position="259"/>
    </location>
</feature>
<accession>A0A813DXW0</accession>
<evidence type="ECO:0000256" key="1">
    <source>
        <dbReference type="SAM" id="MobiDB-lite"/>
    </source>
</evidence>
<dbReference type="AlphaFoldDB" id="A0A813DXW0"/>
<feature type="region of interest" description="Disordered" evidence="1">
    <location>
        <begin position="237"/>
        <end position="259"/>
    </location>
</feature>
<organism evidence="2 3">
    <name type="scientific">Polarella glacialis</name>
    <name type="common">Dinoflagellate</name>
    <dbReference type="NCBI Taxonomy" id="89957"/>
    <lineage>
        <taxon>Eukaryota</taxon>
        <taxon>Sar</taxon>
        <taxon>Alveolata</taxon>
        <taxon>Dinophyceae</taxon>
        <taxon>Suessiales</taxon>
        <taxon>Suessiaceae</taxon>
        <taxon>Polarella</taxon>
    </lineage>
</organism>
<comment type="caution">
    <text evidence="2">The sequence shown here is derived from an EMBL/GenBank/DDBJ whole genome shotgun (WGS) entry which is preliminary data.</text>
</comment>
<sequence length="364" mass="38394">MCRVFYATQLGQGVKRSMLDILAPLHGAIFEFMCLQDLAMLQATCGDLWQLLEHEADSAWLSSTASVLPGFELDPSALFHARRADFLKLLPHLKDTVYSGDAGTVAALPQVRASMALSRASRPQTPRPIRLAGLAEATRLSQRLATARTTAGQHLASGGAYAEVLMVHLALAGPPAGNASSLSFFAPAQLPQVIPKQACWDSRGSAGSAPLRLYFACRRGKLLLSLRDDDAAAESIPLQEDPRALAQRTAGSASNRSSGQPQMVLDVWSADPSALLLFCRGLALTINGPWAEALGLCSFLSATDAGDAYTAHAKDGTPRGHLCVICLRDSSGAASPALRPSDGGERGLEALSLARAGWAGRPSI</sequence>
<name>A0A813DXW0_POLGL</name>
<evidence type="ECO:0000313" key="3">
    <source>
        <dbReference type="Proteomes" id="UP000654075"/>
    </source>
</evidence>
<protein>
    <submittedName>
        <fullName evidence="2">Uncharacterized protein</fullName>
    </submittedName>
</protein>
<keyword evidence="3" id="KW-1185">Reference proteome</keyword>
<dbReference type="Proteomes" id="UP000654075">
    <property type="component" value="Unassembled WGS sequence"/>
</dbReference>
<reference evidence="2" key="1">
    <citation type="submission" date="2021-02" db="EMBL/GenBank/DDBJ databases">
        <authorList>
            <person name="Dougan E. K."/>
            <person name="Rhodes N."/>
            <person name="Thang M."/>
            <person name="Chan C."/>
        </authorList>
    </citation>
    <scope>NUCLEOTIDE SEQUENCE</scope>
</reference>